<comment type="catalytic activity">
    <reaction evidence="13">
        <text>7-[(3S)-(3-amino-3-methoxycarbonyl)propyl]wyosine(37) in tRNA(Phe) + S-adenosyl-L-methionine + CO2 = wybutosine(37) in tRNA(Phe) + S-adenosyl-L-homocysteine + 2 H(+)</text>
        <dbReference type="Rhea" id="RHEA:37119"/>
        <dbReference type="Rhea" id="RHEA-COMP:11844"/>
        <dbReference type="Rhea" id="RHEA-COMP:11847"/>
        <dbReference type="ChEBI" id="CHEBI:15378"/>
        <dbReference type="ChEBI" id="CHEBI:16526"/>
        <dbReference type="ChEBI" id="CHEBI:57856"/>
        <dbReference type="ChEBI" id="CHEBI:59789"/>
        <dbReference type="ChEBI" id="CHEBI:73544"/>
        <dbReference type="ChEBI" id="CHEBI:74275"/>
        <dbReference type="EC" id="2.3.1.231"/>
    </reaction>
</comment>
<keyword evidence="7 14" id="KW-0489">Methyltransferase</keyword>
<evidence type="ECO:0000256" key="8">
    <source>
        <dbReference type="ARBA" id="ARBA00022679"/>
    </source>
</evidence>
<keyword evidence="15" id="KW-1185">Reference proteome</keyword>
<name>A0A4C2E6J3_9SACH</name>
<dbReference type="AlphaFoldDB" id="A0A4C2E6J3"/>
<evidence type="ECO:0000256" key="1">
    <source>
        <dbReference type="ARBA" id="ARBA00001806"/>
    </source>
</evidence>
<dbReference type="EC" id="2.1.1.290" evidence="5"/>
<evidence type="ECO:0000256" key="5">
    <source>
        <dbReference type="ARBA" id="ARBA00012779"/>
    </source>
</evidence>
<dbReference type="InterPro" id="IPR029063">
    <property type="entry name" value="SAM-dependent_MTases_sf"/>
</dbReference>
<dbReference type="Pfam" id="PF04072">
    <property type="entry name" value="LCM"/>
    <property type="match status" value="1"/>
</dbReference>
<dbReference type="GO" id="GO:0030488">
    <property type="term" value="P:tRNA methylation"/>
    <property type="evidence" value="ECO:0007669"/>
    <property type="project" value="TreeGrafter"/>
</dbReference>
<evidence type="ECO:0000256" key="6">
    <source>
        <dbReference type="ARBA" id="ARBA00018045"/>
    </source>
</evidence>
<dbReference type="GO" id="GO:0008175">
    <property type="term" value="F:tRNA methyltransferase activity"/>
    <property type="evidence" value="ECO:0007669"/>
    <property type="project" value="TreeGrafter"/>
</dbReference>
<evidence type="ECO:0000313" key="14">
    <source>
        <dbReference type="EMBL" id="GCE99897.1"/>
    </source>
</evidence>
<protein>
    <recommendedName>
        <fullName evidence="6">tRNA wybutosine-synthesizing protein 4</fullName>
        <ecNumber evidence="5">2.1.1.290</ecNumber>
        <ecNumber evidence="4">2.3.1.231</ecNumber>
    </recommendedName>
    <alternativeName>
        <fullName evidence="12">tRNA(Phe) (7-(3-amino-3-(methoxycarbonyl)propyl)wyosine(37)-N)-methoxycarbonyltransferase</fullName>
    </alternativeName>
    <alternativeName>
        <fullName evidence="11">tRNA(Phe) (7-(3-amino-3-carboxypropyl)wyosine(37)-O)-methyltransferase</fullName>
    </alternativeName>
</protein>
<evidence type="ECO:0000256" key="9">
    <source>
        <dbReference type="ARBA" id="ARBA00022691"/>
    </source>
</evidence>
<keyword evidence="8 14" id="KW-0808">Transferase</keyword>
<evidence type="ECO:0000256" key="12">
    <source>
        <dbReference type="ARBA" id="ARBA00030847"/>
    </source>
</evidence>
<organism evidence="14 15">
    <name type="scientific">Zygosaccharomyces mellis</name>
    <dbReference type="NCBI Taxonomy" id="42258"/>
    <lineage>
        <taxon>Eukaryota</taxon>
        <taxon>Fungi</taxon>
        <taxon>Dikarya</taxon>
        <taxon>Ascomycota</taxon>
        <taxon>Saccharomycotina</taxon>
        <taxon>Saccharomycetes</taxon>
        <taxon>Saccharomycetales</taxon>
        <taxon>Saccharomycetaceae</taxon>
        <taxon>Zygosaccharomyces</taxon>
    </lineage>
</organism>
<dbReference type="GO" id="GO:0031591">
    <property type="term" value="P:wybutosine biosynthetic process"/>
    <property type="evidence" value="ECO:0007669"/>
    <property type="project" value="TreeGrafter"/>
</dbReference>
<proteinExistence type="inferred from homology"/>
<comment type="catalytic activity">
    <reaction evidence="1">
        <text>7-[(3S)-3-amino-3-carboxypropyl]wyosine(37) in tRNA(Phe) + S-adenosyl-L-methionine = 7-[(3S)-(3-amino-3-methoxycarbonyl)propyl]wyosine(37) in tRNA(Phe) + S-adenosyl-L-homocysteine</text>
        <dbReference type="Rhea" id="RHEA:36903"/>
        <dbReference type="Rhea" id="RHEA-COMP:10379"/>
        <dbReference type="Rhea" id="RHEA-COMP:11844"/>
        <dbReference type="ChEBI" id="CHEBI:57856"/>
        <dbReference type="ChEBI" id="CHEBI:59789"/>
        <dbReference type="ChEBI" id="CHEBI:73543"/>
        <dbReference type="ChEBI" id="CHEBI:74275"/>
        <dbReference type="EC" id="2.1.1.290"/>
    </reaction>
</comment>
<gene>
    <name evidence="14" type="primary">PPM2</name>
    <name evidence="14" type="ORF">ZYGM_000253</name>
</gene>
<dbReference type="Proteomes" id="UP000301737">
    <property type="component" value="Unassembled WGS sequence"/>
</dbReference>
<dbReference type="EC" id="2.3.1.231" evidence="4"/>
<dbReference type="InterPro" id="IPR011043">
    <property type="entry name" value="Gal_Oxase/kelch_b-propeller"/>
</dbReference>
<evidence type="ECO:0000313" key="15">
    <source>
        <dbReference type="Proteomes" id="UP000301737"/>
    </source>
</evidence>
<dbReference type="Gene3D" id="3.40.50.150">
    <property type="entry name" value="Vaccinia Virus protein VP39"/>
    <property type="match status" value="1"/>
</dbReference>
<dbReference type="EMBL" id="BIMX01000014">
    <property type="protein sequence ID" value="GCE99897.1"/>
    <property type="molecule type" value="Genomic_DNA"/>
</dbReference>
<reference evidence="14 15" key="1">
    <citation type="submission" date="2019-01" db="EMBL/GenBank/DDBJ databases">
        <title>Draft Genome Sequencing of Zygosaccharomyces mellis Ca-7.</title>
        <authorList>
            <person name="Shiwa Y."/>
            <person name="Kanesaki Y."/>
            <person name="Ishige T."/>
            <person name="Mura K."/>
            <person name="Hori T."/>
            <person name="Tamura T."/>
        </authorList>
    </citation>
    <scope>NUCLEOTIDE SEQUENCE [LARGE SCALE GENOMIC DNA]</scope>
    <source>
        <strain evidence="14 15">Ca-7</strain>
    </source>
</reference>
<keyword evidence="9" id="KW-0949">S-adenosyl-L-methionine</keyword>
<dbReference type="InterPro" id="IPR015915">
    <property type="entry name" value="Kelch-typ_b-propeller"/>
</dbReference>
<evidence type="ECO:0000256" key="3">
    <source>
        <dbReference type="ARBA" id="ARBA00010703"/>
    </source>
</evidence>
<evidence type="ECO:0000256" key="11">
    <source>
        <dbReference type="ARBA" id="ARBA00029750"/>
    </source>
</evidence>
<evidence type="ECO:0000256" key="10">
    <source>
        <dbReference type="ARBA" id="ARBA00022694"/>
    </source>
</evidence>
<dbReference type="SUPFAM" id="SSF53335">
    <property type="entry name" value="S-adenosyl-L-methionine-dependent methyltransferases"/>
    <property type="match status" value="1"/>
</dbReference>
<sequence length="659" mass="74186">MASGLVRNKQERRKQFADLAVQGTNNSSIASKRSVEALYYPKLQANKRLDGQGTIEYFKHFVPRALQRSPCINRGYWLRLHAIRAQLDEISAKVKGPVLIVNLGCGFDPLPFQLLDRRNVESKNYQHRFTFVDVDYPELINEKSSMIAVNDELKGIVGKPVSHGRYLKYSLVACNLNYPESFAQVIDSFDDECTKVFIAEVSLAYMKAKQADQIIELCSRVTHSHFIMLEQLTPASSDDPFAHQMLKHFNKNRSPLQSVVKYQSVDAQKQRFNCLGFPHVNAGDMFQLWCSLNESTRSALQEIEPFDELEEFHLFSHHYVILHAVNELFVFDRFPLLPFPSTDHIEASSYPVEYFEVGSVRKFGASVLHLNKKKLLYFGGSCPQRTNKLVSIESTGKSEDMIFDKAAAPVARTCHTFTLVNDDMAIVIGGRKNPWQPLLDTWKLIISSQIWVRGPDLPEARYRHVTCPLEENKLLILGGKTQGSHAALILDVEQNSVESIPSRLPALIAPAADYNTSTRLGVLVGGGHANESEISDHIYIFTYDSNDERCLKIVDTWKSPLLCRYGAQAKFINENQIVLAGGTGPFLFNAHSMIVVLDIQCRTFKSVALPNPLPMLVGADLQLDPYSEELWLVGGGATCYGFGSVWNHGTRIRLMEGKH</sequence>
<keyword evidence="10" id="KW-0819">tRNA processing</keyword>
<dbReference type="PANTHER" id="PTHR46529">
    <property type="entry name" value="TRNA WYBUTOSINE-SYNTHESIZING PROTEIN 4"/>
    <property type="match status" value="1"/>
</dbReference>
<evidence type="ECO:0000256" key="7">
    <source>
        <dbReference type="ARBA" id="ARBA00022603"/>
    </source>
</evidence>
<comment type="caution">
    <text evidence="14">The sequence shown here is derived from an EMBL/GenBank/DDBJ whole genome shotgun (WGS) entry which is preliminary data.</text>
</comment>
<dbReference type="Gene3D" id="2.120.10.80">
    <property type="entry name" value="Kelch-type beta propeller"/>
    <property type="match status" value="1"/>
</dbReference>
<evidence type="ECO:0000256" key="13">
    <source>
        <dbReference type="ARBA" id="ARBA00049250"/>
    </source>
</evidence>
<comment type="similarity">
    <text evidence="3">Belongs to the methyltransferase superfamily. LCMT family.</text>
</comment>
<comment type="pathway">
    <text evidence="2">tRNA modification; wybutosine-tRNA(Phe) biosynthesis.</text>
</comment>
<dbReference type="PANTHER" id="PTHR46529:SF1">
    <property type="entry name" value="TRNA WYBUTOSINE-SYNTHESIZING PROTEIN 4"/>
    <property type="match status" value="1"/>
</dbReference>
<dbReference type="OrthoDB" id="47172at2759"/>
<dbReference type="UniPathway" id="UPA00375"/>
<evidence type="ECO:0000256" key="2">
    <source>
        <dbReference type="ARBA" id="ARBA00004797"/>
    </source>
</evidence>
<dbReference type="Pfam" id="PF13418">
    <property type="entry name" value="Beta-prop_TYW4"/>
    <property type="match status" value="1"/>
</dbReference>
<accession>A0A4C2E6J3</accession>
<evidence type="ECO:0000256" key="4">
    <source>
        <dbReference type="ARBA" id="ARBA00012155"/>
    </source>
</evidence>
<dbReference type="SUPFAM" id="SSF50965">
    <property type="entry name" value="Galactose oxidase, central domain"/>
    <property type="match status" value="1"/>
</dbReference>
<dbReference type="InterPro" id="IPR007213">
    <property type="entry name" value="Ppm1/Ppm2/Tcmp"/>
</dbReference>